<organism evidence="2 3">
    <name type="scientific">Pseudomonas phage AH05</name>
    <dbReference type="NCBI Taxonomy" id="2869574"/>
    <lineage>
        <taxon>Viruses</taxon>
        <taxon>Duplodnaviria</taxon>
        <taxon>Heunggongvirae</taxon>
        <taxon>Uroviricota</taxon>
        <taxon>Caudoviricetes</taxon>
        <taxon>Autographivirales</taxon>
        <taxon>Autotranscriptaviridae</taxon>
        <taxon>Studiervirinae</taxon>
        <taxon>Ghunavirus</taxon>
        <taxon>Ghunavirus AH05</taxon>
    </lineage>
</organism>
<gene>
    <name evidence="2" type="primary">49</name>
    <name evidence="2" type="ORF">AH05_49</name>
</gene>
<protein>
    <submittedName>
        <fullName evidence="2">Lysis protein</fullName>
    </submittedName>
</protein>
<dbReference type="EMBL" id="MZ501272">
    <property type="protein sequence ID" value="QZA71358.1"/>
    <property type="molecule type" value="Genomic_DNA"/>
</dbReference>
<reference evidence="2 3" key="1">
    <citation type="submission" date="2021-07" db="EMBL/GenBank/DDBJ databases">
        <authorList>
            <person name="Roth S.J."/>
            <person name="Krukonis G.P."/>
            <person name="Delesalle V.A."/>
        </authorList>
    </citation>
    <scope>NUCLEOTIDE SEQUENCE [LARGE SCALE GENOMIC DNA]</scope>
</reference>
<keyword evidence="3" id="KW-1185">Reference proteome</keyword>
<sequence length="151" mass="16169">MNLKGIALGVLLALSALGLAYMKGHSDATDTLTIEHQAAQLAAARQLEVERETTQRTLAEISKNWQDYVASSQSTAARTVADLRSRNVGLSVQLADATVRCVTGDGRPLADGRAELRTDAAEFLVGQAQRADRQVKALQETIKTLQGGSHK</sequence>
<feature type="coiled-coil region" evidence="1">
    <location>
        <begin position="121"/>
        <end position="148"/>
    </location>
</feature>
<evidence type="ECO:0000313" key="2">
    <source>
        <dbReference type="EMBL" id="QZA71358.1"/>
    </source>
</evidence>
<proteinExistence type="predicted"/>
<dbReference type="Proteomes" id="UP000828094">
    <property type="component" value="Segment"/>
</dbReference>
<keyword evidence="1" id="KW-0175">Coiled coil</keyword>
<name>A0AAE7X264_9CAUD</name>
<evidence type="ECO:0000256" key="1">
    <source>
        <dbReference type="SAM" id="Coils"/>
    </source>
</evidence>
<accession>A0AAE7X264</accession>
<evidence type="ECO:0000313" key="3">
    <source>
        <dbReference type="Proteomes" id="UP000828094"/>
    </source>
</evidence>